<protein>
    <submittedName>
        <fullName evidence="1">Uncharacterized protein</fullName>
    </submittedName>
</protein>
<accession>A0A6S6TAN4</accession>
<proteinExistence type="predicted"/>
<gene>
    <name evidence="1" type="ORF">HELGO_WM17891</name>
</gene>
<sequence>GFGTNELKSSVEMDGLYLNIGLNIGF</sequence>
<reference evidence="1" key="1">
    <citation type="submission" date="2020-01" db="EMBL/GenBank/DDBJ databases">
        <authorList>
            <person name="Meier V. D."/>
            <person name="Meier V D."/>
        </authorList>
    </citation>
    <scope>NUCLEOTIDE SEQUENCE</scope>
    <source>
        <strain evidence="1">HLG_WM_MAG_02</strain>
    </source>
</reference>
<organism evidence="1">
    <name type="scientific">uncultured Sulfurovum sp</name>
    <dbReference type="NCBI Taxonomy" id="269237"/>
    <lineage>
        <taxon>Bacteria</taxon>
        <taxon>Pseudomonadati</taxon>
        <taxon>Campylobacterota</taxon>
        <taxon>Epsilonproteobacteria</taxon>
        <taxon>Campylobacterales</taxon>
        <taxon>Sulfurovaceae</taxon>
        <taxon>Sulfurovum</taxon>
        <taxon>environmental samples</taxon>
    </lineage>
</organism>
<name>A0A6S6TAN4_9BACT</name>
<feature type="non-terminal residue" evidence="1">
    <location>
        <position position="1"/>
    </location>
</feature>
<evidence type="ECO:0000313" key="1">
    <source>
        <dbReference type="EMBL" id="CAA6816354.1"/>
    </source>
</evidence>
<dbReference type="AlphaFoldDB" id="A0A6S6TAN4"/>
<dbReference type="EMBL" id="CACVAZ010000104">
    <property type="protein sequence ID" value="CAA6816354.1"/>
    <property type="molecule type" value="Genomic_DNA"/>
</dbReference>